<sequence>MRGRQRGAALLLAVAGLLALAAPALLLLHGALLRAWAMEGQALMGLRADLAAEDLRTWFLETGWPAYLGEAPVEGAAPPAAFLNPGQGGRIHVRPLGCLEDGRPLWEVDLDAWLTGPGGDRWTQGRQLQVAGIPPVLLAWRTLPGR</sequence>
<evidence type="ECO:0000313" key="2">
    <source>
        <dbReference type="Proteomes" id="UP001228113"/>
    </source>
</evidence>
<proteinExistence type="predicted"/>
<dbReference type="KEGG" id="msea:METESE_21750"/>
<evidence type="ECO:0000313" key="1">
    <source>
        <dbReference type="EMBL" id="BDU77217.1"/>
    </source>
</evidence>
<accession>A0AA48GTC2</accession>
<keyword evidence="2" id="KW-1185">Reference proteome</keyword>
<gene>
    <name evidence="1" type="ORF">METESE_21750</name>
</gene>
<dbReference type="RefSeq" id="WP_243332250.1">
    <property type="nucleotide sequence ID" value="NZ_AP027081.1"/>
</dbReference>
<protein>
    <submittedName>
        <fullName evidence="1">Uncharacterized protein</fullName>
    </submittedName>
</protein>
<dbReference type="AlphaFoldDB" id="A0AA48GTC2"/>
<dbReference type="Proteomes" id="UP001228113">
    <property type="component" value="Chromosome"/>
</dbReference>
<reference evidence="1" key="1">
    <citation type="journal article" date="2023" name="Int. J. Syst. Evol. Microbiol.">
        <title>Mesoterricola silvestris gen. nov., sp. nov., Mesoterricola sediminis sp. nov., Geothrix oryzae sp. nov., Geothrix edaphica sp. nov., Geothrix rubra sp. nov., and Geothrix limicola sp. nov., six novel members of Acidobacteriota isolated from soils.</title>
        <authorList>
            <person name="Itoh H."/>
            <person name="Sugisawa Y."/>
            <person name="Mise K."/>
            <person name="Xu Z."/>
            <person name="Kuniyasu M."/>
            <person name="Ushijima N."/>
            <person name="Kawano K."/>
            <person name="Kobayashi E."/>
            <person name="Shiratori Y."/>
            <person name="Masuda Y."/>
            <person name="Senoo K."/>
        </authorList>
    </citation>
    <scope>NUCLEOTIDE SEQUENCE</scope>
    <source>
        <strain evidence="1">W786</strain>
    </source>
</reference>
<dbReference type="EMBL" id="AP027081">
    <property type="protein sequence ID" value="BDU77217.1"/>
    <property type="molecule type" value="Genomic_DNA"/>
</dbReference>
<organism evidence="1 2">
    <name type="scientific">Mesoterricola sediminis</name>
    <dbReference type="NCBI Taxonomy" id="2927980"/>
    <lineage>
        <taxon>Bacteria</taxon>
        <taxon>Pseudomonadati</taxon>
        <taxon>Acidobacteriota</taxon>
        <taxon>Holophagae</taxon>
        <taxon>Holophagales</taxon>
        <taxon>Holophagaceae</taxon>
        <taxon>Mesoterricola</taxon>
    </lineage>
</organism>
<name>A0AA48GTC2_9BACT</name>